<keyword evidence="2" id="KW-1185">Reference proteome</keyword>
<dbReference type="Proteomes" id="UP000828390">
    <property type="component" value="Unassembled WGS sequence"/>
</dbReference>
<comment type="caution">
    <text evidence="1">The sequence shown here is derived from an EMBL/GenBank/DDBJ whole genome shotgun (WGS) entry which is preliminary data.</text>
</comment>
<reference evidence="1" key="2">
    <citation type="submission" date="2020-11" db="EMBL/GenBank/DDBJ databases">
        <authorList>
            <person name="McCartney M.A."/>
            <person name="Auch B."/>
            <person name="Kono T."/>
            <person name="Mallez S."/>
            <person name="Becker A."/>
            <person name="Gohl D.M."/>
            <person name="Silverstein K.A.T."/>
            <person name="Koren S."/>
            <person name="Bechman K.B."/>
            <person name="Herman A."/>
            <person name="Abrahante J.E."/>
            <person name="Garbe J."/>
        </authorList>
    </citation>
    <scope>NUCLEOTIDE SEQUENCE</scope>
    <source>
        <strain evidence="1">Duluth1</strain>
        <tissue evidence="1">Whole animal</tissue>
    </source>
</reference>
<organism evidence="1 2">
    <name type="scientific">Dreissena polymorpha</name>
    <name type="common">Zebra mussel</name>
    <name type="synonym">Mytilus polymorpha</name>
    <dbReference type="NCBI Taxonomy" id="45954"/>
    <lineage>
        <taxon>Eukaryota</taxon>
        <taxon>Metazoa</taxon>
        <taxon>Spiralia</taxon>
        <taxon>Lophotrochozoa</taxon>
        <taxon>Mollusca</taxon>
        <taxon>Bivalvia</taxon>
        <taxon>Autobranchia</taxon>
        <taxon>Heteroconchia</taxon>
        <taxon>Euheterodonta</taxon>
        <taxon>Imparidentia</taxon>
        <taxon>Neoheterodontei</taxon>
        <taxon>Myida</taxon>
        <taxon>Dreissenoidea</taxon>
        <taxon>Dreissenidae</taxon>
        <taxon>Dreissena</taxon>
    </lineage>
</organism>
<reference evidence="1" key="1">
    <citation type="journal article" date="2019" name="bioRxiv">
        <title>The Genome of the Zebra Mussel, Dreissena polymorpha: A Resource for Invasive Species Research.</title>
        <authorList>
            <person name="McCartney M.A."/>
            <person name="Auch B."/>
            <person name="Kono T."/>
            <person name="Mallez S."/>
            <person name="Zhang Y."/>
            <person name="Obille A."/>
            <person name="Becker A."/>
            <person name="Abrahante J.E."/>
            <person name="Garbe J."/>
            <person name="Badalamenti J.P."/>
            <person name="Herman A."/>
            <person name="Mangelson H."/>
            <person name="Liachko I."/>
            <person name="Sullivan S."/>
            <person name="Sone E.D."/>
            <person name="Koren S."/>
            <person name="Silverstein K.A.T."/>
            <person name="Beckman K.B."/>
            <person name="Gohl D.M."/>
        </authorList>
    </citation>
    <scope>NUCLEOTIDE SEQUENCE</scope>
    <source>
        <strain evidence="1">Duluth1</strain>
        <tissue evidence="1">Whole animal</tissue>
    </source>
</reference>
<name>A0A9D4H4L3_DREPO</name>
<gene>
    <name evidence="1" type="ORF">DPMN_128801</name>
</gene>
<proteinExistence type="predicted"/>
<accession>A0A9D4H4L3</accession>
<evidence type="ECO:0000313" key="1">
    <source>
        <dbReference type="EMBL" id="KAH3826874.1"/>
    </source>
</evidence>
<protein>
    <submittedName>
        <fullName evidence="1">Uncharacterized protein</fullName>
    </submittedName>
</protein>
<sequence length="63" mass="7181">MIKYLILPTPPSHPNTIKQSPVQYLDLFPGNADTFRDELFLCGVRVTHLLVDAIEEFKLVARV</sequence>
<evidence type="ECO:0000313" key="2">
    <source>
        <dbReference type="Proteomes" id="UP000828390"/>
    </source>
</evidence>
<dbReference type="AlphaFoldDB" id="A0A9D4H4L3"/>
<dbReference type="EMBL" id="JAIWYP010000005">
    <property type="protein sequence ID" value="KAH3826874.1"/>
    <property type="molecule type" value="Genomic_DNA"/>
</dbReference>